<gene>
    <name evidence="1" type="ORF">TrST_g9848</name>
</gene>
<name>A0A9W7BKT3_9STRA</name>
<dbReference type="Proteomes" id="UP001165085">
    <property type="component" value="Unassembled WGS sequence"/>
</dbReference>
<dbReference type="Pfam" id="PF00702">
    <property type="entry name" value="Hydrolase"/>
    <property type="match status" value="1"/>
</dbReference>
<keyword evidence="2" id="KW-1185">Reference proteome</keyword>
<dbReference type="SUPFAM" id="SSF56784">
    <property type="entry name" value="HAD-like"/>
    <property type="match status" value="1"/>
</dbReference>
<organism evidence="1 2">
    <name type="scientific">Triparma strigata</name>
    <dbReference type="NCBI Taxonomy" id="1606541"/>
    <lineage>
        <taxon>Eukaryota</taxon>
        <taxon>Sar</taxon>
        <taxon>Stramenopiles</taxon>
        <taxon>Ochrophyta</taxon>
        <taxon>Bolidophyceae</taxon>
        <taxon>Parmales</taxon>
        <taxon>Triparmaceae</taxon>
        <taxon>Triparma</taxon>
    </lineage>
</organism>
<comment type="caution">
    <text evidence="1">The sequence shown here is derived from an EMBL/GenBank/DDBJ whole genome shotgun (WGS) entry which is preliminary data.</text>
</comment>
<protein>
    <submittedName>
        <fullName evidence="1">Uncharacterized protein</fullName>
    </submittedName>
</protein>
<sequence length="270" mass="29876">MEASQAPAVNIKSCIFDVDGTLLDTESLSDLAILRALRLPPEVKELTQNQIPWELKSHILGLPSYGGVGGGSGWSPVVLRFFKEVGGWDGRRGGREYTASKLWGDWEMEMNELLEECRVCRGAAMLVNELEAREMPLGIATSSGGEGWSIKMQKHANLFDKFRVIVTGDDPSILHGKPAPDMYLSASDRLGVRPEECLVFEDSKAGCASAISAGCHVVAVPDRRCDKTDFWEMGCEEVLGSLEEFKGEKWGLDVDIRRMVGERKRRSRRG</sequence>
<dbReference type="OrthoDB" id="40579at2759"/>
<dbReference type="Gene3D" id="3.40.50.1000">
    <property type="entry name" value="HAD superfamily/HAD-like"/>
    <property type="match status" value="1"/>
</dbReference>
<dbReference type="InterPro" id="IPR036412">
    <property type="entry name" value="HAD-like_sf"/>
</dbReference>
<dbReference type="InterPro" id="IPR006439">
    <property type="entry name" value="HAD-SF_hydro_IA"/>
</dbReference>
<dbReference type="Gene3D" id="1.10.150.240">
    <property type="entry name" value="Putative phosphatase, domain 2"/>
    <property type="match status" value="1"/>
</dbReference>
<dbReference type="SFLD" id="SFLDS00003">
    <property type="entry name" value="Haloacid_Dehalogenase"/>
    <property type="match status" value="1"/>
</dbReference>
<accession>A0A9W7BKT3</accession>
<dbReference type="PANTHER" id="PTHR18901">
    <property type="entry name" value="2-DEOXYGLUCOSE-6-PHOSPHATE PHOSPHATASE 2"/>
    <property type="match status" value="1"/>
</dbReference>
<evidence type="ECO:0000313" key="1">
    <source>
        <dbReference type="EMBL" id="GMH89730.1"/>
    </source>
</evidence>
<dbReference type="InterPro" id="IPR023214">
    <property type="entry name" value="HAD_sf"/>
</dbReference>
<dbReference type="NCBIfam" id="TIGR01509">
    <property type="entry name" value="HAD-SF-IA-v3"/>
    <property type="match status" value="1"/>
</dbReference>
<dbReference type="InterPro" id="IPR023198">
    <property type="entry name" value="PGP-like_dom2"/>
</dbReference>
<reference evidence="2" key="1">
    <citation type="journal article" date="2023" name="Commun. Biol.">
        <title>Genome analysis of Parmales, the sister group of diatoms, reveals the evolutionary specialization of diatoms from phago-mixotrophs to photoautotrophs.</title>
        <authorList>
            <person name="Ban H."/>
            <person name="Sato S."/>
            <person name="Yoshikawa S."/>
            <person name="Yamada K."/>
            <person name="Nakamura Y."/>
            <person name="Ichinomiya M."/>
            <person name="Sato N."/>
            <person name="Blanc-Mathieu R."/>
            <person name="Endo H."/>
            <person name="Kuwata A."/>
            <person name="Ogata H."/>
        </authorList>
    </citation>
    <scope>NUCLEOTIDE SEQUENCE [LARGE SCALE GENOMIC DNA]</scope>
    <source>
        <strain evidence="2">NIES 3701</strain>
    </source>
</reference>
<dbReference type="PRINTS" id="PR00413">
    <property type="entry name" value="HADHALOGNASE"/>
</dbReference>
<dbReference type="EMBL" id="BRXY01000361">
    <property type="protein sequence ID" value="GMH89730.1"/>
    <property type="molecule type" value="Genomic_DNA"/>
</dbReference>
<dbReference type="SFLD" id="SFLDG01129">
    <property type="entry name" value="C1.5:_HAD__Beta-PGM__Phosphata"/>
    <property type="match status" value="1"/>
</dbReference>
<dbReference type="GO" id="GO:0016791">
    <property type="term" value="F:phosphatase activity"/>
    <property type="evidence" value="ECO:0007669"/>
    <property type="project" value="TreeGrafter"/>
</dbReference>
<dbReference type="AlphaFoldDB" id="A0A9W7BKT3"/>
<evidence type="ECO:0000313" key="2">
    <source>
        <dbReference type="Proteomes" id="UP001165085"/>
    </source>
</evidence>
<dbReference type="PANTHER" id="PTHR18901:SF38">
    <property type="entry name" value="PSEUDOURIDINE-5'-PHOSPHATASE"/>
    <property type="match status" value="1"/>
</dbReference>
<proteinExistence type="predicted"/>